<reference evidence="1 2" key="1">
    <citation type="journal article" date="2015" name="Genome Announc.">
        <title>Expanding the biotechnology potential of lactobacilli through comparative genomics of 213 strains and associated genera.</title>
        <authorList>
            <person name="Sun Z."/>
            <person name="Harris H.M."/>
            <person name="McCann A."/>
            <person name="Guo C."/>
            <person name="Argimon S."/>
            <person name="Zhang W."/>
            <person name="Yang X."/>
            <person name="Jeffery I.B."/>
            <person name="Cooney J.C."/>
            <person name="Kagawa T.F."/>
            <person name="Liu W."/>
            <person name="Song Y."/>
            <person name="Salvetti E."/>
            <person name="Wrobel A."/>
            <person name="Rasinkangas P."/>
            <person name="Parkhill J."/>
            <person name="Rea M.C."/>
            <person name="O'Sullivan O."/>
            <person name="Ritari J."/>
            <person name="Douillard F.P."/>
            <person name="Paul Ross R."/>
            <person name="Yang R."/>
            <person name="Briner A.E."/>
            <person name="Felis G.E."/>
            <person name="de Vos W.M."/>
            <person name="Barrangou R."/>
            <person name="Klaenhammer T.R."/>
            <person name="Caufield P.W."/>
            <person name="Cui Y."/>
            <person name="Zhang H."/>
            <person name="O'Toole P.W."/>
        </authorList>
    </citation>
    <scope>NUCLEOTIDE SEQUENCE [LARGE SCALE GENOMIC DNA]</scope>
    <source>
        <strain evidence="1 2">LMG 26013</strain>
    </source>
</reference>
<dbReference type="PATRIC" id="fig|942150.3.peg.1661"/>
<dbReference type="EMBL" id="JQCL01000103">
    <property type="protein sequence ID" value="KRO07671.1"/>
    <property type="molecule type" value="Genomic_DNA"/>
</dbReference>
<evidence type="ECO:0000313" key="1">
    <source>
        <dbReference type="EMBL" id="KRO07671.1"/>
    </source>
</evidence>
<name>A0A0R2M2B2_9LACO</name>
<accession>A0A0R2M2B2</accession>
<dbReference type="Pfam" id="PF08876">
    <property type="entry name" value="DUF1836"/>
    <property type="match status" value="1"/>
</dbReference>
<dbReference type="PANTHER" id="PTHR40056:SF1">
    <property type="entry name" value="DUF1836 DOMAIN-CONTAINING PROTEIN"/>
    <property type="match status" value="1"/>
</dbReference>
<dbReference type="STRING" id="942150.IV64_GL001610"/>
<sequence>MLGGVRMANERTYADWQARMQKVILPKWTELPNFDLYMDQVLLLINETLQPLGVDPVTAAMINNYVKHKVILSPIKKKYQIMQLADIIVISLLKPSYPLDKIRQGIDQVTATGYPKRAYDSFITALTAQLHHLDAPVSISDQDPSGGLTVAAAQLIVNKLRTDELLRINQAQVQPQQIEK</sequence>
<evidence type="ECO:0000313" key="2">
    <source>
        <dbReference type="Proteomes" id="UP000051783"/>
    </source>
</evidence>
<organism evidence="1 2">
    <name type="scientific">Lactiplantibacillus xiangfangensis</name>
    <dbReference type="NCBI Taxonomy" id="942150"/>
    <lineage>
        <taxon>Bacteria</taxon>
        <taxon>Bacillati</taxon>
        <taxon>Bacillota</taxon>
        <taxon>Bacilli</taxon>
        <taxon>Lactobacillales</taxon>
        <taxon>Lactobacillaceae</taxon>
        <taxon>Lactiplantibacillus</taxon>
    </lineage>
</organism>
<dbReference type="PANTHER" id="PTHR40056">
    <property type="entry name" value="HYPOTHETICAL CYTOSOLIC PROTEIN"/>
    <property type="match status" value="1"/>
</dbReference>
<dbReference type="AlphaFoldDB" id="A0A0R2M2B2"/>
<gene>
    <name evidence="1" type="ORF">IV64_GL001610</name>
</gene>
<evidence type="ECO:0008006" key="3">
    <source>
        <dbReference type="Google" id="ProtNLM"/>
    </source>
</evidence>
<keyword evidence="2" id="KW-1185">Reference proteome</keyword>
<protein>
    <recommendedName>
        <fullName evidence="3">BS ykrK family protein</fullName>
    </recommendedName>
</protein>
<comment type="caution">
    <text evidence="1">The sequence shown here is derived from an EMBL/GenBank/DDBJ whole genome shotgun (WGS) entry which is preliminary data.</text>
</comment>
<dbReference type="InterPro" id="IPR014975">
    <property type="entry name" value="DUF1836"/>
</dbReference>
<proteinExistence type="predicted"/>
<dbReference type="Proteomes" id="UP000051783">
    <property type="component" value="Unassembled WGS sequence"/>
</dbReference>